<comment type="similarity">
    <text evidence="10">Belongs to the UbiA prenyltransferase family. Protoheme IX farnesyltransferase subfamily.</text>
</comment>
<dbReference type="GO" id="GO:0048034">
    <property type="term" value="P:heme O biosynthetic process"/>
    <property type="evidence" value="ECO:0007669"/>
    <property type="project" value="UniProtKB-UniRule"/>
</dbReference>
<feature type="transmembrane region" description="Helical" evidence="10">
    <location>
        <begin position="244"/>
        <end position="269"/>
    </location>
</feature>
<comment type="miscellaneous">
    <text evidence="10">Carbon 2 of the heme B porphyrin ring is defined according to the Fischer nomenclature.</text>
</comment>
<dbReference type="InterPro" id="IPR000537">
    <property type="entry name" value="UbiA_prenyltransferase"/>
</dbReference>
<dbReference type="FunFam" id="1.10.357.140:FF:000001">
    <property type="entry name" value="Protoheme IX farnesyltransferase"/>
    <property type="match status" value="1"/>
</dbReference>
<dbReference type="InterPro" id="IPR044878">
    <property type="entry name" value="UbiA_sf"/>
</dbReference>
<keyword evidence="7 10" id="KW-0350">Heme biosynthesis</keyword>
<comment type="function">
    <text evidence="10">Converts heme B (protoheme IX) to heme O by substitution of the vinyl group on carbon 2 of heme B porphyrin ring with a hydroxyethyl farnesyl side group.</text>
</comment>
<dbReference type="EMBL" id="VCIW01000002">
    <property type="protein sequence ID" value="TLS53352.1"/>
    <property type="molecule type" value="Genomic_DNA"/>
</dbReference>
<keyword evidence="12" id="KW-1185">Reference proteome</keyword>
<dbReference type="CDD" id="cd13957">
    <property type="entry name" value="PT_UbiA_Cox10"/>
    <property type="match status" value="1"/>
</dbReference>
<proteinExistence type="inferred from homology"/>
<evidence type="ECO:0000256" key="3">
    <source>
        <dbReference type="ARBA" id="ARBA00022475"/>
    </source>
</evidence>
<dbReference type="OrthoDB" id="9814417at2"/>
<feature type="transmembrane region" description="Helical" evidence="10">
    <location>
        <begin position="133"/>
        <end position="150"/>
    </location>
</feature>
<dbReference type="NCBIfam" id="NF003348">
    <property type="entry name" value="PRK04375.1-1"/>
    <property type="match status" value="1"/>
</dbReference>
<keyword evidence="8 10" id="KW-0472">Membrane</keyword>
<name>A0A5R9GA82_9BACL</name>
<feature type="transmembrane region" description="Helical" evidence="10">
    <location>
        <begin position="37"/>
        <end position="57"/>
    </location>
</feature>
<evidence type="ECO:0000313" key="11">
    <source>
        <dbReference type="EMBL" id="TLS53352.1"/>
    </source>
</evidence>
<evidence type="ECO:0000256" key="7">
    <source>
        <dbReference type="ARBA" id="ARBA00023133"/>
    </source>
</evidence>
<dbReference type="RefSeq" id="WP_138192564.1">
    <property type="nucleotide sequence ID" value="NZ_VCIW01000002.1"/>
</dbReference>
<comment type="subunit">
    <text evidence="10">Interacts with CtaA.</text>
</comment>
<evidence type="ECO:0000256" key="2">
    <source>
        <dbReference type="ARBA" id="ARBA00004919"/>
    </source>
</evidence>
<evidence type="ECO:0000256" key="8">
    <source>
        <dbReference type="ARBA" id="ARBA00023136"/>
    </source>
</evidence>
<dbReference type="Proteomes" id="UP000309676">
    <property type="component" value="Unassembled WGS sequence"/>
</dbReference>
<gene>
    <name evidence="11" type="primary">cyoE</name>
    <name evidence="10" type="synonym">ctaB</name>
    <name evidence="11" type="ORF">FE782_03505</name>
</gene>
<feature type="transmembrane region" description="Helical" evidence="10">
    <location>
        <begin position="290"/>
        <end position="309"/>
    </location>
</feature>
<evidence type="ECO:0000313" key="12">
    <source>
        <dbReference type="Proteomes" id="UP000309676"/>
    </source>
</evidence>
<dbReference type="Pfam" id="PF01040">
    <property type="entry name" value="UbiA"/>
    <property type="match status" value="1"/>
</dbReference>
<feature type="transmembrane region" description="Helical" evidence="10">
    <location>
        <begin position="104"/>
        <end position="127"/>
    </location>
</feature>
<comment type="subcellular location">
    <subcellularLocation>
        <location evidence="1 10">Cell membrane</location>
        <topology evidence="1 10">Multi-pass membrane protein</topology>
    </subcellularLocation>
</comment>
<feature type="transmembrane region" description="Helical" evidence="10">
    <location>
        <begin position="63"/>
        <end position="83"/>
    </location>
</feature>
<dbReference type="HAMAP" id="MF_00154">
    <property type="entry name" value="CyoE_CtaB"/>
    <property type="match status" value="1"/>
</dbReference>
<dbReference type="NCBIfam" id="TIGR01473">
    <property type="entry name" value="cyoE_ctaB"/>
    <property type="match status" value="1"/>
</dbReference>
<keyword evidence="5 10" id="KW-0812">Transmembrane</keyword>
<evidence type="ECO:0000256" key="1">
    <source>
        <dbReference type="ARBA" id="ARBA00004651"/>
    </source>
</evidence>
<dbReference type="InterPro" id="IPR006369">
    <property type="entry name" value="Protohaem_IX_farnesylTrfase"/>
</dbReference>
<sequence>MDQPIMNEASATRADETATPTTRASWRDYYNLAKPRMIMTNLITAFGGFWVASKWSIDWFDLAFMLIGSGLIMGSGCVFNNVLDREHDQKMERTKKRAIPTGKIPLSGAIVYGTALGIAGLAALYFLVNPLTALLGIVGHIAYVIIYTYWLKPTSTWSTSVGGISGAVPPVIGYCAVTNAVDLGAILLFGLMFFWQPPHFWALGIRKRDEYQKAGYKVLPVVKGVLRTKWQMVPYLIALYPTTVLLYTLDYVGIVFLIGGLALLTIWTWQCLKGFAAKDDNKWSMGAFKYSLYYLVFVFLLMVADTPHLPA</sequence>
<keyword evidence="3 10" id="KW-1003">Cell membrane</keyword>
<evidence type="ECO:0000256" key="4">
    <source>
        <dbReference type="ARBA" id="ARBA00022679"/>
    </source>
</evidence>
<evidence type="ECO:0000256" key="6">
    <source>
        <dbReference type="ARBA" id="ARBA00022989"/>
    </source>
</evidence>
<dbReference type="UniPathway" id="UPA00834">
    <property type="reaction ID" value="UER00712"/>
</dbReference>
<reference evidence="11 12" key="1">
    <citation type="submission" date="2019-05" db="EMBL/GenBank/DDBJ databases">
        <authorList>
            <person name="Narsing Rao M.P."/>
            <person name="Li W.J."/>
        </authorList>
    </citation>
    <scope>NUCLEOTIDE SEQUENCE [LARGE SCALE GENOMIC DNA]</scope>
    <source>
        <strain evidence="11 12">SYSU_K30003</strain>
    </source>
</reference>
<dbReference type="Gene3D" id="1.10.357.140">
    <property type="entry name" value="UbiA prenyltransferase"/>
    <property type="match status" value="1"/>
</dbReference>
<feature type="transmembrane region" description="Helical" evidence="10">
    <location>
        <begin position="171"/>
        <end position="195"/>
    </location>
</feature>
<comment type="catalytic activity">
    <reaction evidence="9 10">
        <text>heme b + (2E,6E)-farnesyl diphosphate + H2O = Fe(II)-heme o + diphosphate</text>
        <dbReference type="Rhea" id="RHEA:28070"/>
        <dbReference type="ChEBI" id="CHEBI:15377"/>
        <dbReference type="ChEBI" id="CHEBI:33019"/>
        <dbReference type="ChEBI" id="CHEBI:60344"/>
        <dbReference type="ChEBI" id="CHEBI:60530"/>
        <dbReference type="ChEBI" id="CHEBI:175763"/>
        <dbReference type="EC" id="2.5.1.141"/>
    </reaction>
</comment>
<keyword evidence="4 10" id="KW-0808">Transferase</keyword>
<evidence type="ECO:0000256" key="9">
    <source>
        <dbReference type="ARBA" id="ARBA00047690"/>
    </source>
</evidence>
<dbReference type="PANTHER" id="PTHR43448">
    <property type="entry name" value="PROTOHEME IX FARNESYLTRANSFERASE, MITOCHONDRIAL"/>
    <property type="match status" value="1"/>
</dbReference>
<dbReference type="PANTHER" id="PTHR43448:SF2">
    <property type="entry name" value="PROTOHEME IX FARNESYLTRANSFERASE, MITOCHONDRIAL"/>
    <property type="match status" value="1"/>
</dbReference>
<dbReference type="AlphaFoldDB" id="A0A5R9GA82"/>
<dbReference type="GO" id="GO:0005886">
    <property type="term" value="C:plasma membrane"/>
    <property type="evidence" value="ECO:0007669"/>
    <property type="project" value="UniProtKB-SubCell"/>
</dbReference>
<comment type="caution">
    <text evidence="11">The sequence shown here is derived from an EMBL/GenBank/DDBJ whole genome shotgun (WGS) entry which is preliminary data.</text>
</comment>
<accession>A0A5R9GA82</accession>
<comment type="pathway">
    <text evidence="2 10">Porphyrin-containing compound metabolism; heme O biosynthesis; heme O from protoheme: step 1/1.</text>
</comment>
<evidence type="ECO:0000256" key="5">
    <source>
        <dbReference type="ARBA" id="ARBA00022692"/>
    </source>
</evidence>
<dbReference type="GO" id="GO:0008495">
    <property type="term" value="F:protoheme IX farnesyltransferase activity"/>
    <property type="evidence" value="ECO:0007669"/>
    <property type="project" value="UniProtKB-UniRule"/>
</dbReference>
<keyword evidence="6 10" id="KW-1133">Transmembrane helix</keyword>
<evidence type="ECO:0000256" key="10">
    <source>
        <dbReference type="HAMAP-Rule" id="MF_00154"/>
    </source>
</evidence>
<dbReference type="NCBIfam" id="NF003349">
    <property type="entry name" value="PRK04375.1-2"/>
    <property type="match status" value="1"/>
</dbReference>
<dbReference type="EC" id="2.5.1.141" evidence="10"/>
<protein>
    <recommendedName>
        <fullName evidence="10">Protoheme IX farnesyltransferase</fullName>
        <ecNumber evidence="10">2.5.1.141</ecNumber>
    </recommendedName>
    <alternativeName>
        <fullName evidence="10">Heme B farnesyltransferase</fullName>
    </alternativeName>
    <alternativeName>
        <fullName evidence="10">Heme O synthase</fullName>
    </alternativeName>
</protein>
<organism evidence="11 12">
    <name type="scientific">Paenibacillus antri</name>
    <dbReference type="NCBI Taxonomy" id="2582848"/>
    <lineage>
        <taxon>Bacteria</taxon>
        <taxon>Bacillati</taxon>
        <taxon>Bacillota</taxon>
        <taxon>Bacilli</taxon>
        <taxon>Bacillales</taxon>
        <taxon>Paenibacillaceae</taxon>
        <taxon>Paenibacillus</taxon>
    </lineage>
</organism>